<reference evidence="3 4" key="1">
    <citation type="submission" date="2016-09" db="EMBL/GenBank/DDBJ databases">
        <title>Genome-resolved meta-omics ties microbial dynamics to process performance in biotechnology for thiocyanate degradation.</title>
        <authorList>
            <person name="Kantor R.S."/>
            <person name="Huddy R.J."/>
            <person name="Iyer R."/>
            <person name="Thomas B.C."/>
            <person name="Brown C.T."/>
            <person name="Anantharaman K."/>
            <person name="Tringe S."/>
            <person name="Hettich R.L."/>
            <person name="Harrison S.T."/>
            <person name="Banfield J.F."/>
        </authorList>
    </citation>
    <scope>NUCLEOTIDE SEQUENCE [LARGE SCALE GENOMIC DNA]</scope>
    <source>
        <strain evidence="3">59-99</strain>
    </source>
</reference>
<protein>
    <submittedName>
        <fullName evidence="3">Uncharacterized protein</fullName>
    </submittedName>
</protein>
<comment type="caution">
    <text evidence="3">The sequence shown here is derived from an EMBL/GenBank/DDBJ whole genome shotgun (WGS) entry which is preliminary data.</text>
</comment>
<dbReference type="STRING" id="1895771.BGO89_06590"/>
<dbReference type="NCBIfam" id="NF012200">
    <property type="entry name" value="choice_anch_D"/>
    <property type="match status" value="2"/>
</dbReference>
<dbReference type="Gene3D" id="2.60.40.10">
    <property type="entry name" value="Immunoglobulins"/>
    <property type="match status" value="2"/>
</dbReference>
<evidence type="ECO:0000259" key="1">
    <source>
        <dbReference type="Pfam" id="PF17517"/>
    </source>
</evidence>
<dbReference type="EMBL" id="MKVH01000021">
    <property type="protein sequence ID" value="OJX57634.1"/>
    <property type="molecule type" value="Genomic_DNA"/>
</dbReference>
<sequence length="1467" mass="158914">MCLVSLLATLPVSAQKKIPTTAEMLSVNGAQGKEFWIAIPPNEIQAYPTKYLEIYVASAYDTEIEVYSPGDGTRYRRTIQANGIRTLSDKNGSTNWGWEVRDPEVPVTKAIRITGTQPISVYVLSSKQFTSDGYLALPTSVWGTDYIATTYYDFSEIRNWGGGFIVISRENGTEIDIDLRGSGAGAGRTKGGRQINTGVPVRVTLDEGAVYMVQGDGLTRNTFDLSGSRVRSNKPIGMISFHERTTMPNSVTNVNGQLYDGRNCLMEMTPPVSTWGKKYVTIGYSRTSNGKGKGDFFRVFASQPNTQVKWEYFDNTSFAKLGGGGAVLAQASDFTDIYQASAPTVLPNGISVWTADKPIFVMQYSCSWLWDEYRILDPFMINVVPTEQFIPNTIFQTPTNPDFLDNLLNLVVQADTTDPNYPDLKTLEIDGIPVFEHPQAVAPLLLLSRLPGTDLFFARIRFKTEATAHRITSNGKVKFGGYIYGYGDADAYGWPAATGFRPTSILDTLPPQFTRTSVCGDYSYEVTELRNIPDPPRTPSHDSDQVETGISEIDFNPDPAAVSTNYRIVLETDTQFPRSPSYKRFRFRLEVIDKSKDAVAYLYFRDYADNLSYDTVYYYADKISITPNPVDMGRIRVGTSQQQNIVIKNTSSGPVTLTSAILKSATDFVITAGAITGAPVVLQAGEEHTLTVTYTANTETTKYDEPNADWDIDTVLVKTQCSEFKIGARGMGVQPVIAVEDFDAGVRSLDEEFCKSGGLEIKNLGTEPLVITGFSNVGSNFTTSTPLNPPLPHTIAPKSSQMFTNVCYKRGTVGSDNIDVIINSNAATGDSISNWIGRTQTPGPAIRGYDWRKRRVNTAHRYLARVWNSGNQTLTVTDVTFTDGSKYYPAGSNDGNFVFKVGRLVDVNGNPIPSMALTGDGSSTNDTAYAEIFFRPDAQTTFRADIKPVFTSTAPQDQATPDRLDGEGILPTIRTSGASMSCQESPEGQGIVQQIVITNNGTMPLTISRLAFAAGTNPAWQWVTPPTPGTPIFIAGNGGSQSFDVRFTRPVGGTGSYKVVVEIENDAVVGNGVDTGLVNVQLPVAMDSIMAGPCTGPDIAVTDIDFGDNLTGCDTPELEFTIANTGGGLRPLEIRAITPVGADAANFTITGIFAPNGQTVSTPFTIPAGAVYRVAVRFNPTEPNAAPWANRTYQFRYHIENYIEGETTELKPDVYSSIRGVGYVIPVNVDLSNDMTGTQTREPGKKVTFTVSASSSNWGAASLSSFVANVIYDTRALSFDPGSVQAVGGYSGWTVSGPVITAINATQSQMQFTLTGASPITANGSIFTFTSTLLLANEFTSKQDLTVELPRVCLIPTTSGDSTGIFNCALSRRVVDISKTQFAMANPTPNPSSSGQVTIDIGVGLTTATSIDLVNIQGQVVKTFVSTIIEKGEYTLQFPTTGLGNGVYYLRMHSGPFSATRQVVIAD</sequence>
<dbReference type="InterPro" id="IPR035234">
    <property type="entry name" value="IgGFc-bd_N"/>
</dbReference>
<dbReference type="InterPro" id="IPR013783">
    <property type="entry name" value="Ig-like_fold"/>
</dbReference>
<evidence type="ECO:0000313" key="3">
    <source>
        <dbReference type="EMBL" id="OJX57634.1"/>
    </source>
</evidence>
<feature type="domain" description="Secretion system C-terminal sorting" evidence="2">
    <location>
        <begin position="1389"/>
        <end position="1465"/>
    </location>
</feature>
<dbReference type="PANTHER" id="PTHR46534">
    <property type="entry name" value="IGGFC_BINDING DOMAIN-CONTAINING PROTEIN"/>
    <property type="match status" value="1"/>
</dbReference>
<dbReference type="Pfam" id="PF17517">
    <property type="entry name" value="IgGFc_binding"/>
    <property type="match status" value="1"/>
</dbReference>
<accession>A0A1M3KYP8</accession>
<dbReference type="NCBIfam" id="TIGR04183">
    <property type="entry name" value="Por_Secre_tail"/>
    <property type="match status" value="1"/>
</dbReference>
<dbReference type="InterPro" id="IPR026444">
    <property type="entry name" value="Secre_tail"/>
</dbReference>
<dbReference type="PANTHER" id="PTHR46534:SF1">
    <property type="entry name" value="IGGFC-BINDING PROTEIN N-TERMINAL DOMAIN-CONTAINING PROTEIN"/>
    <property type="match status" value="1"/>
</dbReference>
<dbReference type="Proteomes" id="UP000184233">
    <property type="component" value="Unassembled WGS sequence"/>
</dbReference>
<evidence type="ECO:0000259" key="2">
    <source>
        <dbReference type="Pfam" id="PF18962"/>
    </source>
</evidence>
<feature type="domain" description="IgGFc-binding protein N-terminal" evidence="1">
    <location>
        <begin position="132"/>
        <end position="485"/>
    </location>
</feature>
<gene>
    <name evidence="3" type="ORF">BGO89_06590</name>
</gene>
<name>A0A1M3KYP8_9BACT</name>
<evidence type="ECO:0000313" key="4">
    <source>
        <dbReference type="Proteomes" id="UP000184233"/>
    </source>
</evidence>
<dbReference type="Pfam" id="PF18962">
    <property type="entry name" value="Por_Secre_tail"/>
    <property type="match status" value="1"/>
</dbReference>
<dbReference type="Gene3D" id="2.60.40.680">
    <property type="match status" value="1"/>
</dbReference>
<proteinExistence type="predicted"/>
<organism evidence="3 4">
    <name type="scientific">Candidatus Kapaibacterium thiocyanatum</name>
    <dbReference type="NCBI Taxonomy" id="1895771"/>
    <lineage>
        <taxon>Bacteria</taxon>
        <taxon>Pseudomonadati</taxon>
        <taxon>Candidatus Kapaibacteriota</taxon>
        <taxon>Candidatus Kapaibacteriia</taxon>
        <taxon>Candidatus Kapaibacteriales</taxon>
        <taxon>Candidatus Kapaibacteriaceae</taxon>
        <taxon>Candidatus Kapaibacterium</taxon>
    </lineage>
</organism>